<dbReference type="Gene3D" id="3.30.70.270">
    <property type="match status" value="1"/>
</dbReference>
<dbReference type="PANTHER" id="PTHR33064">
    <property type="entry name" value="POL PROTEIN"/>
    <property type="match status" value="1"/>
</dbReference>
<evidence type="ECO:0000313" key="4">
    <source>
        <dbReference type="Ensembl" id="ENSCPRP00005023906.1"/>
    </source>
</evidence>
<name>A0A7M4FJU6_CROPO</name>
<dbReference type="Ensembl" id="ENSCPRT00005027907.1">
    <property type="protein sequence ID" value="ENSCPRP00005023906.1"/>
    <property type="gene ID" value="ENSCPRG00005016585.1"/>
</dbReference>
<reference evidence="4" key="1">
    <citation type="submission" date="2025-08" db="UniProtKB">
        <authorList>
            <consortium name="Ensembl"/>
        </authorList>
    </citation>
    <scope>IDENTIFICATION</scope>
</reference>
<dbReference type="InterPro" id="IPR043128">
    <property type="entry name" value="Rev_trsase/Diguanyl_cyclase"/>
</dbReference>
<reference evidence="4" key="2">
    <citation type="submission" date="2025-09" db="UniProtKB">
        <authorList>
            <consortium name="Ensembl"/>
        </authorList>
    </citation>
    <scope>IDENTIFICATION</scope>
</reference>
<keyword evidence="5" id="KW-1185">Reference proteome</keyword>
<dbReference type="PROSITE" id="PS50878">
    <property type="entry name" value="RT_POL"/>
    <property type="match status" value="1"/>
</dbReference>
<accession>A0A7M4FJU6</accession>
<comment type="similarity">
    <text evidence="1">Belongs to the beta type-B retroviral polymerase family. HERV class-II K(HML-2) pol subfamily.</text>
</comment>
<dbReference type="Proteomes" id="UP000594220">
    <property type="component" value="Unplaced"/>
</dbReference>
<organism evidence="4 5">
    <name type="scientific">Crocodylus porosus</name>
    <name type="common">Saltwater crocodile</name>
    <name type="synonym">Estuarine crocodile</name>
    <dbReference type="NCBI Taxonomy" id="8502"/>
    <lineage>
        <taxon>Eukaryota</taxon>
        <taxon>Metazoa</taxon>
        <taxon>Chordata</taxon>
        <taxon>Craniata</taxon>
        <taxon>Vertebrata</taxon>
        <taxon>Euteleostomi</taxon>
        <taxon>Archelosauria</taxon>
        <taxon>Archosauria</taxon>
        <taxon>Crocodylia</taxon>
        <taxon>Longirostres</taxon>
        <taxon>Crocodylidae</taxon>
        <taxon>Crocodylus</taxon>
    </lineage>
</organism>
<dbReference type="PANTHER" id="PTHR33064:SF29">
    <property type="entry name" value="PEPTIDASE A2 DOMAIN-CONTAINING PROTEIN-RELATED"/>
    <property type="match status" value="1"/>
</dbReference>
<dbReference type="InterPro" id="IPR012337">
    <property type="entry name" value="RNaseH-like_sf"/>
</dbReference>
<dbReference type="InterPro" id="IPR051320">
    <property type="entry name" value="Viral_Replic_Matur_Polypro"/>
</dbReference>
<dbReference type="Pfam" id="PF00078">
    <property type="entry name" value="RVT_1"/>
    <property type="match status" value="1"/>
</dbReference>
<evidence type="ECO:0000313" key="5">
    <source>
        <dbReference type="Proteomes" id="UP000594220"/>
    </source>
</evidence>
<dbReference type="SUPFAM" id="SSF56672">
    <property type="entry name" value="DNA/RNA polymerases"/>
    <property type="match status" value="1"/>
</dbReference>
<feature type="domain" description="Reverse transcriptase" evidence="3">
    <location>
        <begin position="37"/>
        <end position="226"/>
    </location>
</feature>
<dbReference type="InterPro" id="IPR000477">
    <property type="entry name" value="RT_dom"/>
</dbReference>
<dbReference type="SUPFAM" id="SSF53098">
    <property type="entry name" value="Ribonuclease H-like"/>
    <property type="match status" value="1"/>
</dbReference>
<proteinExistence type="inferred from homology"/>
<dbReference type="EC" id="3.1.26.4" evidence="2"/>
<dbReference type="AlphaFoldDB" id="A0A7M4FJU6"/>
<dbReference type="GO" id="GO:0004523">
    <property type="term" value="F:RNA-DNA hybrid ribonuclease activity"/>
    <property type="evidence" value="ECO:0007669"/>
    <property type="project" value="UniProtKB-EC"/>
</dbReference>
<evidence type="ECO:0000259" key="3">
    <source>
        <dbReference type="PROSITE" id="PS50878"/>
    </source>
</evidence>
<dbReference type="Gene3D" id="3.10.10.10">
    <property type="entry name" value="HIV Type 1 Reverse Transcriptase, subunit A, domain 1"/>
    <property type="match status" value="1"/>
</dbReference>
<protein>
    <recommendedName>
        <fullName evidence="2">ribonuclease H</fullName>
        <ecNumber evidence="2">3.1.26.4</ecNumber>
    </recommendedName>
</protein>
<evidence type="ECO:0000256" key="1">
    <source>
        <dbReference type="ARBA" id="ARBA00010879"/>
    </source>
</evidence>
<dbReference type="InterPro" id="IPR043502">
    <property type="entry name" value="DNA/RNA_pol_sf"/>
</dbReference>
<sequence>MPHTQKITNHLSWRYTPIPTKAHLQSSLQKPLSELQSAGRISKISQAKFLLPAWGIEKPRDPNQARLVVDYHRANKQVEPLSQPSPKTLPLTPSEMIAYHATPWFGSTLDLKNMFFSISIIDDIRILNMCVNGQMFKWNVCPQAYCNSPAVATAAINSTLETFTTPGDVQIWSYVDDIAIMGRTPEAVTQTTEKLIHHLQAHGWTVNTQKSQFTAKPHISFLGEIFNHETRKATMHTTPTIPWVKGTTPPRKEIQQLLGQLNWHRAHVPTSCLEVIAYLHQQLCTKANTRSIWDPIHDYDKLQGLLKATSTTILHSISPNESITVTLGHTSQILWATGTTSINKLEFSTYKALQPSQYRYGVTGTLLLASQLATTTYPNISTTTGTLIGSGVTLLPLLTPDQPDPTFHGLCTTWQELVQVFHFHFHHWKMKEAPASSTPSLNHQKPSLMYGTILPTWIASDGSTAHGGAHGFFCNPCQYIEVEPAAPPPNAQLKELLAFKGALQHCLDAHNVREPVPVIAIDSQYIYKILTRQAQATENQPLWNIIFAILPHFKTIPLLQHTYSHRLDTDPVHAHIDAVLQDPEKRAEAIKKTANQPQQVAAAILAKTNVNNQHLIQWLHEFWRHPSPKKAHLKWKRIT</sequence>
<evidence type="ECO:0000256" key="2">
    <source>
        <dbReference type="ARBA" id="ARBA00012180"/>
    </source>
</evidence>